<dbReference type="EMBL" id="MNCJ02000317">
    <property type="protein sequence ID" value="KAF5819759.1"/>
    <property type="molecule type" value="Genomic_DNA"/>
</dbReference>
<organism evidence="2 3">
    <name type="scientific">Helianthus annuus</name>
    <name type="common">Common sunflower</name>
    <dbReference type="NCBI Taxonomy" id="4232"/>
    <lineage>
        <taxon>Eukaryota</taxon>
        <taxon>Viridiplantae</taxon>
        <taxon>Streptophyta</taxon>
        <taxon>Embryophyta</taxon>
        <taxon>Tracheophyta</taxon>
        <taxon>Spermatophyta</taxon>
        <taxon>Magnoliopsida</taxon>
        <taxon>eudicotyledons</taxon>
        <taxon>Gunneridae</taxon>
        <taxon>Pentapetalae</taxon>
        <taxon>asterids</taxon>
        <taxon>campanulids</taxon>
        <taxon>Asterales</taxon>
        <taxon>Asteraceae</taxon>
        <taxon>Asteroideae</taxon>
        <taxon>Heliantheae alliance</taxon>
        <taxon>Heliantheae</taxon>
        <taxon>Helianthus</taxon>
    </lineage>
</organism>
<keyword evidence="1" id="KW-0472">Membrane</keyword>
<gene>
    <name evidence="2" type="ORF">HanXRQr2_Chr02g0081211</name>
</gene>
<accession>A0A9K3JR70</accession>
<comment type="caution">
    <text evidence="2">The sequence shown here is derived from an EMBL/GenBank/DDBJ whole genome shotgun (WGS) entry which is preliminary data.</text>
</comment>
<keyword evidence="3" id="KW-1185">Reference proteome</keyword>
<evidence type="ECO:0000313" key="2">
    <source>
        <dbReference type="EMBL" id="KAF5819759.1"/>
    </source>
</evidence>
<protein>
    <submittedName>
        <fullName evidence="2">Uncharacterized protein</fullName>
    </submittedName>
</protein>
<feature type="transmembrane region" description="Helical" evidence="1">
    <location>
        <begin position="20"/>
        <end position="46"/>
    </location>
</feature>
<dbReference type="Proteomes" id="UP000215914">
    <property type="component" value="Unassembled WGS sequence"/>
</dbReference>
<evidence type="ECO:0000256" key="1">
    <source>
        <dbReference type="SAM" id="Phobius"/>
    </source>
</evidence>
<evidence type="ECO:0000313" key="3">
    <source>
        <dbReference type="Proteomes" id="UP000215914"/>
    </source>
</evidence>
<reference evidence="2" key="2">
    <citation type="submission" date="2020-06" db="EMBL/GenBank/DDBJ databases">
        <title>Helianthus annuus Genome sequencing and assembly Release 2.</title>
        <authorList>
            <person name="Gouzy J."/>
            <person name="Langlade N."/>
            <person name="Munos S."/>
        </authorList>
    </citation>
    <scope>NUCLEOTIDE SEQUENCE</scope>
    <source>
        <tissue evidence="2">Leaves</tissue>
    </source>
</reference>
<name>A0A9K3JR70_HELAN</name>
<dbReference type="AlphaFoldDB" id="A0A9K3JR70"/>
<sequence length="47" mass="5570">MYVHCSCSGYAGINVRSLFLFWFCWLPWFLKGFWFPCCAGFVHSLLK</sequence>
<proteinExistence type="predicted"/>
<dbReference type="Gramene" id="mRNA:HanXRQr2_Chr02g0081211">
    <property type="protein sequence ID" value="mRNA:HanXRQr2_Chr02g0081211"/>
    <property type="gene ID" value="HanXRQr2_Chr02g0081211"/>
</dbReference>
<keyword evidence="1" id="KW-0812">Transmembrane</keyword>
<keyword evidence="1" id="KW-1133">Transmembrane helix</keyword>
<reference evidence="2" key="1">
    <citation type="journal article" date="2017" name="Nature">
        <title>The sunflower genome provides insights into oil metabolism, flowering and Asterid evolution.</title>
        <authorList>
            <person name="Badouin H."/>
            <person name="Gouzy J."/>
            <person name="Grassa C.J."/>
            <person name="Murat F."/>
            <person name="Staton S.E."/>
            <person name="Cottret L."/>
            <person name="Lelandais-Briere C."/>
            <person name="Owens G.L."/>
            <person name="Carrere S."/>
            <person name="Mayjonade B."/>
            <person name="Legrand L."/>
            <person name="Gill N."/>
            <person name="Kane N.C."/>
            <person name="Bowers J.E."/>
            <person name="Hubner S."/>
            <person name="Bellec A."/>
            <person name="Berard A."/>
            <person name="Berges H."/>
            <person name="Blanchet N."/>
            <person name="Boniface M.C."/>
            <person name="Brunel D."/>
            <person name="Catrice O."/>
            <person name="Chaidir N."/>
            <person name="Claudel C."/>
            <person name="Donnadieu C."/>
            <person name="Faraut T."/>
            <person name="Fievet G."/>
            <person name="Helmstetter N."/>
            <person name="King M."/>
            <person name="Knapp S.J."/>
            <person name="Lai Z."/>
            <person name="Le Paslier M.C."/>
            <person name="Lippi Y."/>
            <person name="Lorenzon L."/>
            <person name="Mandel J.R."/>
            <person name="Marage G."/>
            <person name="Marchand G."/>
            <person name="Marquand E."/>
            <person name="Bret-Mestries E."/>
            <person name="Morien E."/>
            <person name="Nambeesan S."/>
            <person name="Nguyen T."/>
            <person name="Pegot-Espagnet P."/>
            <person name="Pouilly N."/>
            <person name="Raftis F."/>
            <person name="Sallet E."/>
            <person name="Schiex T."/>
            <person name="Thomas J."/>
            <person name="Vandecasteele C."/>
            <person name="Vares D."/>
            <person name="Vear F."/>
            <person name="Vautrin S."/>
            <person name="Crespi M."/>
            <person name="Mangin B."/>
            <person name="Burke J.M."/>
            <person name="Salse J."/>
            <person name="Munos S."/>
            <person name="Vincourt P."/>
            <person name="Rieseberg L.H."/>
            <person name="Langlade N.B."/>
        </authorList>
    </citation>
    <scope>NUCLEOTIDE SEQUENCE</scope>
    <source>
        <tissue evidence="2">Leaves</tissue>
    </source>
</reference>